<evidence type="ECO:0000256" key="4">
    <source>
        <dbReference type="ARBA" id="ARBA00022692"/>
    </source>
</evidence>
<evidence type="ECO:0000256" key="3">
    <source>
        <dbReference type="ARBA" id="ARBA00021009"/>
    </source>
</evidence>
<dbReference type="EMBL" id="RWIC01000229">
    <property type="protein sequence ID" value="TKC47071.1"/>
    <property type="molecule type" value="Genomic_DNA"/>
</dbReference>
<comment type="similarity">
    <text evidence="2 8">Belongs to the complex I subunit 1 family.</text>
</comment>
<evidence type="ECO:0000256" key="8">
    <source>
        <dbReference type="RuleBase" id="RU000471"/>
    </source>
</evidence>
<evidence type="ECO:0000256" key="1">
    <source>
        <dbReference type="ARBA" id="ARBA00004141"/>
    </source>
</evidence>
<proteinExistence type="inferred from homology"/>
<sequence>FLTLIERKFLGYTQLQKGPNAISLYGLLQSIAGALKPGFPNMNSSSPILTTNQYKARCTIHASYIKPSSLFHHLIWISFKFKIYTYQSSMGKTNQAPFALTEGESELISDFNVEYIAWSFTMFLAEYANIIIIKMSTTILFLGTFHNPYISELHTIASLKHFF</sequence>
<accession>A0A4U1FBN4</accession>
<evidence type="ECO:0000313" key="9">
    <source>
        <dbReference type="EMBL" id="TKC47071.1"/>
    </source>
</evidence>
<keyword evidence="4 8" id="KW-0812">Transmembrane</keyword>
<dbReference type="InterPro" id="IPR001694">
    <property type="entry name" value="NADH_UbQ_OxRdtase_su1/FPO"/>
</dbReference>
<keyword evidence="5" id="KW-1133">Transmembrane helix</keyword>
<dbReference type="GO" id="GO:0009060">
    <property type="term" value="P:aerobic respiration"/>
    <property type="evidence" value="ECO:0007669"/>
    <property type="project" value="TreeGrafter"/>
</dbReference>
<evidence type="ECO:0000256" key="7">
    <source>
        <dbReference type="ARBA" id="ARBA00031024"/>
    </source>
</evidence>
<name>A0A4U1FBN4_MONMO</name>
<dbReference type="AlphaFoldDB" id="A0A4U1FBN4"/>
<dbReference type="Proteomes" id="UP000308365">
    <property type="component" value="Unassembled WGS sequence"/>
</dbReference>
<dbReference type="Pfam" id="PF00146">
    <property type="entry name" value="NADHdh"/>
    <property type="match status" value="1"/>
</dbReference>
<evidence type="ECO:0000256" key="2">
    <source>
        <dbReference type="ARBA" id="ARBA00010535"/>
    </source>
</evidence>
<protein>
    <recommendedName>
        <fullName evidence="3">NADH-ubiquinone oxidoreductase chain 1</fullName>
    </recommendedName>
    <alternativeName>
        <fullName evidence="7">NADH dehydrogenase subunit 1</fullName>
    </alternativeName>
</protein>
<comment type="subcellular location">
    <subcellularLocation>
        <location evidence="1">Membrane</location>
        <topology evidence="1">Multi-pass membrane protein</topology>
    </subcellularLocation>
    <subcellularLocation>
        <location evidence="8">Mitochondrion inner membrane</location>
        <topology evidence="8">Multi-pass membrane protein</topology>
    </subcellularLocation>
</comment>
<keyword evidence="6" id="KW-0472">Membrane</keyword>
<dbReference type="GO" id="GO:0003954">
    <property type="term" value="F:NADH dehydrogenase activity"/>
    <property type="evidence" value="ECO:0007669"/>
    <property type="project" value="TreeGrafter"/>
</dbReference>
<dbReference type="PANTHER" id="PTHR11432">
    <property type="entry name" value="NADH DEHYDROGENASE SUBUNIT 1"/>
    <property type="match status" value="1"/>
</dbReference>
<comment type="caution">
    <text evidence="9">The sequence shown here is derived from an EMBL/GenBank/DDBJ whole genome shotgun (WGS) entry which is preliminary data.</text>
</comment>
<gene>
    <name evidence="9" type="ORF">EI555_008179</name>
</gene>
<evidence type="ECO:0000256" key="5">
    <source>
        <dbReference type="ARBA" id="ARBA00022989"/>
    </source>
</evidence>
<dbReference type="PANTHER" id="PTHR11432:SF3">
    <property type="entry name" value="NADH-UBIQUINONE OXIDOREDUCTASE CHAIN 1"/>
    <property type="match status" value="1"/>
</dbReference>
<evidence type="ECO:0000313" key="10">
    <source>
        <dbReference type="Proteomes" id="UP000308365"/>
    </source>
</evidence>
<dbReference type="GO" id="GO:0005743">
    <property type="term" value="C:mitochondrial inner membrane"/>
    <property type="evidence" value="ECO:0007669"/>
    <property type="project" value="UniProtKB-SubCell"/>
</dbReference>
<evidence type="ECO:0000256" key="6">
    <source>
        <dbReference type="ARBA" id="ARBA00023136"/>
    </source>
</evidence>
<organism evidence="9 10">
    <name type="scientific">Monodon monoceros</name>
    <name type="common">Narwhal</name>
    <name type="synonym">Ceratodon monodon</name>
    <dbReference type="NCBI Taxonomy" id="40151"/>
    <lineage>
        <taxon>Eukaryota</taxon>
        <taxon>Metazoa</taxon>
        <taxon>Chordata</taxon>
        <taxon>Craniata</taxon>
        <taxon>Vertebrata</taxon>
        <taxon>Euteleostomi</taxon>
        <taxon>Mammalia</taxon>
        <taxon>Eutheria</taxon>
        <taxon>Laurasiatheria</taxon>
        <taxon>Artiodactyla</taxon>
        <taxon>Whippomorpha</taxon>
        <taxon>Cetacea</taxon>
        <taxon>Odontoceti</taxon>
        <taxon>Monodontidae</taxon>
        <taxon>Monodon</taxon>
    </lineage>
</organism>
<reference evidence="10" key="1">
    <citation type="journal article" date="2019" name="IScience">
        <title>Narwhal Genome Reveals Long-Term Low Genetic Diversity despite Current Large Abundance Size.</title>
        <authorList>
            <person name="Westbury M.V."/>
            <person name="Petersen B."/>
            <person name="Garde E."/>
            <person name="Heide-Jorgensen M.P."/>
            <person name="Lorenzen E.D."/>
        </authorList>
    </citation>
    <scope>NUCLEOTIDE SEQUENCE [LARGE SCALE GENOMIC DNA]</scope>
</reference>
<feature type="non-terminal residue" evidence="9">
    <location>
        <position position="1"/>
    </location>
</feature>
<keyword evidence="8" id="KW-0520">NAD</keyword>